<dbReference type="PANTHER" id="PTHR10900:SF124">
    <property type="entry name" value="FI05614P"/>
    <property type="match status" value="1"/>
</dbReference>
<evidence type="ECO:0000313" key="2">
    <source>
        <dbReference type="EMBL" id="MEB3346842.1"/>
    </source>
</evidence>
<accession>A0ABU5ZY78</accession>
<dbReference type="Pfam" id="PF02469">
    <property type="entry name" value="Fasciclin"/>
    <property type="match status" value="1"/>
</dbReference>
<dbReference type="RefSeq" id="WP_324180868.1">
    <property type="nucleotide sequence ID" value="NZ_BAABAW010000020.1"/>
</dbReference>
<feature type="domain" description="FAS1" evidence="1">
    <location>
        <begin position="48"/>
        <end position="192"/>
    </location>
</feature>
<name>A0ABU5ZY78_9FLAO</name>
<gene>
    <name evidence="2" type="ORF">U6A24_15290</name>
</gene>
<dbReference type="PROSITE" id="PS50213">
    <property type="entry name" value="FAS1"/>
    <property type="match status" value="1"/>
</dbReference>
<dbReference type="EMBL" id="JAYKLX010000007">
    <property type="protein sequence ID" value="MEB3346842.1"/>
    <property type="molecule type" value="Genomic_DNA"/>
</dbReference>
<proteinExistence type="predicted"/>
<evidence type="ECO:0000313" key="3">
    <source>
        <dbReference type="Proteomes" id="UP001327027"/>
    </source>
</evidence>
<comment type="caution">
    <text evidence="2">The sequence shown here is derived from an EMBL/GenBank/DDBJ whole genome shotgun (WGS) entry which is preliminary data.</text>
</comment>
<sequence>MKLKTSLHIFAISGLLIFSACNETKKVSTSENEKLIAQANVLPTEEKIPSIAEILSNDIGFTKLNEMVQVTAYAKKFEEKGAYTVFAPTNGALERLSPKMLSALSNPENKEKLTSVLNYHIIPGVINKEDMIKAIKEYGGSVKLKTIGGQRLTASMKSGKIYLIDKTGNAGRLMINDIETSNGIIHTIESVMMPK</sequence>
<organism evidence="2 3">
    <name type="scientific">Aquimarina gracilis</name>
    <dbReference type="NCBI Taxonomy" id="874422"/>
    <lineage>
        <taxon>Bacteria</taxon>
        <taxon>Pseudomonadati</taxon>
        <taxon>Bacteroidota</taxon>
        <taxon>Flavobacteriia</taxon>
        <taxon>Flavobacteriales</taxon>
        <taxon>Flavobacteriaceae</taxon>
        <taxon>Aquimarina</taxon>
    </lineage>
</organism>
<protein>
    <submittedName>
        <fullName evidence="2">Fasciclin domain-containing protein</fullName>
    </submittedName>
</protein>
<dbReference type="InterPro" id="IPR036378">
    <property type="entry name" value="FAS1_dom_sf"/>
</dbReference>
<keyword evidence="3" id="KW-1185">Reference proteome</keyword>
<dbReference type="Gene3D" id="2.30.180.10">
    <property type="entry name" value="FAS1 domain"/>
    <property type="match status" value="1"/>
</dbReference>
<dbReference type="InterPro" id="IPR000782">
    <property type="entry name" value="FAS1_domain"/>
</dbReference>
<dbReference type="SUPFAM" id="SSF82153">
    <property type="entry name" value="FAS1 domain"/>
    <property type="match status" value="1"/>
</dbReference>
<dbReference type="InterPro" id="IPR050904">
    <property type="entry name" value="Adhesion/Biosynth-related"/>
</dbReference>
<evidence type="ECO:0000259" key="1">
    <source>
        <dbReference type="PROSITE" id="PS50213"/>
    </source>
</evidence>
<dbReference type="Proteomes" id="UP001327027">
    <property type="component" value="Unassembled WGS sequence"/>
</dbReference>
<reference evidence="2 3" key="1">
    <citation type="journal article" date="2013" name="Int. J. Syst. Evol. Microbiol.">
        <title>Aquimarina gracilis sp. nov., isolated from the gut microflora of a mussel, Mytilus coruscus, and emended description of Aquimarina spongiae.</title>
        <authorList>
            <person name="Park S.C."/>
            <person name="Choe H.N."/>
            <person name="Baik K.S."/>
            <person name="Seong C.N."/>
        </authorList>
    </citation>
    <scope>NUCLEOTIDE SEQUENCE [LARGE SCALE GENOMIC DNA]</scope>
    <source>
        <strain evidence="2 3">PSC32</strain>
    </source>
</reference>
<dbReference type="SMART" id="SM00554">
    <property type="entry name" value="FAS1"/>
    <property type="match status" value="1"/>
</dbReference>
<dbReference type="PANTHER" id="PTHR10900">
    <property type="entry name" value="PERIOSTIN-RELATED"/>
    <property type="match status" value="1"/>
</dbReference>
<dbReference type="PROSITE" id="PS51257">
    <property type="entry name" value="PROKAR_LIPOPROTEIN"/>
    <property type="match status" value="1"/>
</dbReference>